<proteinExistence type="inferred from homology"/>
<keyword evidence="3" id="KW-0813">Transport</keyword>
<evidence type="ECO:0000256" key="6">
    <source>
        <dbReference type="ARBA" id="ARBA00022989"/>
    </source>
</evidence>
<dbReference type="InterPro" id="IPR052017">
    <property type="entry name" value="TSUP"/>
</dbReference>
<evidence type="ECO:0000256" key="3">
    <source>
        <dbReference type="ARBA" id="ARBA00022448"/>
    </source>
</evidence>
<dbReference type="PANTHER" id="PTHR30269">
    <property type="entry name" value="TRANSMEMBRANE PROTEIN YFCA"/>
    <property type="match status" value="1"/>
</dbReference>
<keyword evidence="10" id="KW-1185">Reference proteome</keyword>
<feature type="transmembrane region" description="Helical" evidence="8">
    <location>
        <begin position="45"/>
        <end position="63"/>
    </location>
</feature>
<keyword evidence="7 8" id="KW-0472">Membrane</keyword>
<comment type="caution">
    <text evidence="9">The sequence shown here is derived from an EMBL/GenBank/DDBJ whole genome shotgun (WGS) entry which is preliminary data.</text>
</comment>
<feature type="transmembrane region" description="Helical" evidence="8">
    <location>
        <begin position="70"/>
        <end position="90"/>
    </location>
</feature>
<evidence type="ECO:0000256" key="4">
    <source>
        <dbReference type="ARBA" id="ARBA00022475"/>
    </source>
</evidence>
<dbReference type="InterPro" id="IPR002781">
    <property type="entry name" value="TM_pro_TauE-like"/>
</dbReference>
<comment type="subcellular location">
    <subcellularLocation>
        <location evidence="1 8">Cell membrane</location>
        <topology evidence="1 8">Multi-pass membrane protein</topology>
    </subcellularLocation>
</comment>
<name>A0ABN2A294_9ACTN</name>
<sequence length="240" mass="23582">MTGDVLLMAGVLLLGASVQRLAGIGLALVAGPALALVLGPAEGVRLSNCAAGAISLFGLATVWRQVRPRAMVPLLAAAVCTVPLGAWTAVQLPEPVLLTGMGAMVCGAVVLVMAGARADALRGTGGAVTAGAVSGFMNSSAGIGGPAVSLYAVNAGWTVREFVPNALFYGVVINIFSVAAKGPPDLAADAWLLCAAAVAAGALVGRALGDRVPETPARRLVLVLGLAGGAATLTKGLLGL</sequence>
<evidence type="ECO:0000256" key="2">
    <source>
        <dbReference type="ARBA" id="ARBA00009142"/>
    </source>
</evidence>
<dbReference type="PANTHER" id="PTHR30269:SF37">
    <property type="entry name" value="MEMBRANE TRANSPORTER PROTEIN"/>
    <property type="match status" value="1"/>
</dbReference>
<feature type="transmembrane region" description="Helical" evidence="8">
    <location>
        <begin position="190"/>
        <end position="208"/>
    </location>
</feature>
<reference evidence="9 10" key="1">
    <citation type="journal article" date="2019" name="Int. J. Syst. Evol. Microbiol.">
        <title>The Global Catalogue of Microorganisms (GCM) 10K type strain sequencing project: providing services to taxonomists for standard genome sequencing and annotation.</title>
        <authorList>
            <consortium name="The Broad Institute Genomics Platform"/>
            <consortium name="The Broad Institute Genome Sequencing Center for Infectious Disease"/>
            <person name="Wu L."/>
            <person name="Ma J."/>
        </authorList>
    </citation>
    <scope>NUCLEOTIDE SEQUENCE [LARGE SCALE GENOMIC DNA]</scope>
    <source>
        <strain evidence="9 10">JCM 15481</strain>
    </source>
</reference>
<keyword evidence="6 8" id="KW-1133">Transmembrane helix</keyword>
<accession>A0ABN2A294</accession>
<comment type="similarity">
    <text evidence="2 8">Belongs to the 4-toluene sulfonate uptake permease (TSUP) (TC 2.A.102) family.</text>
</comment>
<evidence type="ECO:0000256" key="5">
    <source>
        <dbReference type="ARBA" id="ARBA00022692"/>
    </source>
</evidence>
<dbReference type="EMBL" id="BAAAPF010000444">
    <property type="protein sequence ID" value="GAA1509483.1"/>
    <property type="molecule type" value="Genomic_DNA"/>
</dbReference>
<dbReference type="Proteomes" id="UP001500443">
    <property type="component" value="Unassembled WGS sequence"/>
</dbReference>
<organism evidence="9 10">
    <name type="scientific">Streptomyces synnematoformans</name>
    <dbReference type="NCBI Taxonomy" id="415721"/>
    <lineage>
        <taxon>Bacteria</taxon>
        <taxon>Bacillati</taxon>
        <taxon>Actinomycetota</taxon>
        <taxon>Actinomycetes</taxon>
        <taxon>Kitasatosporales</taxon>
        <taxon>Streptomycetaceae</taxon>
        <taxon>Streptomyces</taxon>
    </lineage>
</organism>
<feature type="transmembrane region" description="Helical" evidence="8">
    <location>
        <begin position="96"/>
        <end position="116"/>
    </location>
</feature>
<gene>
    <name evidence="9" type="ORF">GCM10009802_64360</name>
</gene>
<evidence type="ECO:0000313" key="9">
    <source>
        <dbReference type="EMBL" id="GAA1509483.1"/>
    </source>
</evidence>
<evidence type="ECO:0000256" key="1">
    <source>
        <dbReference type="ARBA" id="ARBA00004651"/>
    </source>
</evidence>
<keyword evidence="5 8" id="KW-0812">Transmembrane</keyword>
<protein>
    <recommendedName>
        <fullName evidence="8">Probable membrane transporter protein</fullName>
    </recommendedName>
</protein>
<evidence type="ECO:0000256" key="8">
    <source>
        <dbReference type="RuleBase" id="RU363041"/>
    </source>
</evidence>
<feature type="transmembrane region" description="Helical" evidence="8">
    <location>
        <begin position="220"/>
        <end position="238"/>
    </location>
</feature>
<dbReference type="Pfam" id="PF01925">
    <property type="entry name" value="TauE"/>
    <property type="match status" value="1"/>
</dbReference>
<keyword evidence="4 8" id="KW-1003">Cell membrane</keyword>
<evidence type="ECO:0000256" key="7">
    <source>
        <dbReference type="ARBA" id="ARBA00023136"/>
    </source>
</evidence>
<evidence type="ECO:0000313" key="10">
    <source>
        <dbReference type="Proteomes" id="UP001500443"/>
    </source>
</evidence>